<dbReference type="GO" id="GO:0009423">
    <property type="term" value="P:chorismate biosynthetic process"/>
    <property type="evidence" value="ECO:0007669"/>
    <property type="project" value="UniProtKB-UniRule"/>
</dbReference>
<keyword evidence="4 8" id="KW-0521">NADP</keyword>
<evidence type="ECO:0000256" key="2">
    <source>
        <dbReference type="ARBA" id="ARBA00012962"/>
    </source>
</evidence>
<dbReference type="NCBIfam" id="NF001314">
    <property type="entry name" value="PRK00258.2-2"/>
    <property type="match status" value="1"/>
</dbReference>
<evidence type="ECO:0000256" key="6">
    <source>
        <dbReference type="ARBA" id="ARBA00023141"/>
    </source>
</evidence>
<dbReference type="eggNOG" id="COG0169">
    <property type="taxonomic scope" value="Bacteria"/>
</dbReference>
<feature type="binding site" evidence="8">
    <location>
        <begin position="159"/>
        <end position="164"/>
    </location>
    <ligand>
        <name>NADP(+)</name>
        <dbReference type="ChEBI" id="CHEBI:58349"/>
    </ligand>
</feature>
<dbReference type="GO" id="GO:0050661">
    <property type="term" value="F:NADP binding"/>
    <property type="evidence" value="ECO:0007669"/>
    <property type="project" value="InterPro"/>
</dbReference>
<feature type="domain" description="Shikimate dehydrogenase substrate binding N-terminal" evidence="10">
    <location>
        <begin position="15"/>
        <end position="97"/>
    </location>
</feature>
<dbReference type="InterPro" id="IPR022893">
    <property type="entry name" value="Shikimate_DH_fam"/>
</dbReference>
<dbReference type="GO" id="GO:0004764">
    <property type="term" value="F:shikimate 3-dehydrogenase (NADP+) activity"/>
    <property type="evidence" value="ECO:0007669"/>
    <property type="project" value="UniProtKB-UniRule"/>
</dbReference>
<dbReference type="CDD" id="cd01065">
    <property type="entry name" value="NAD_bind_Shikimate_DH"/>
    <property type="match status" value="1"/>
</dbReference>
<dbReference type="InterPro" id="IPR011342">
    <property type="entry name" value="Shikimate_DH"/>
</dbReference>
<evidence type="ECO:0000256" key="8">
    <source>
        <dbReference type="HAMAP-Rule" id="MF_00222"/>
    </source>
</evidence>
<dbReference type="GO" id="GO:0008652">
    <property type="term" value="P:amino acid biosynthetic process"/>
    <property type="evidence" value="ECO:0007669"/>
    <property type="project" value="UniProtKB-KW"/>
</dbReference>
<feature type="binding site" evidence="8">
    <location>
        <position position="232"/>
    </location>
    <ligand>
        <name>NADP(+)</name>
        <dbReference type="ChEBI" id="CHEBI:58349"/>
    </ligand>
</feature>
<dbReference type="Pfam" id="PF08501">
    <property type="entry name" value="Shikimate_dh_N"/>
    <property type="match status" value="1"/>
</dbReference>
<keyword evidence="6 8" id="KW-0057">Aromatic amino acid biosynthesis</keyword>
<feature type="binding site" evidence="8">
    <location>
        <position position="234"/>
    </location>
    <ligand>
        <name>shikimate</name>
        <dbReference type="ChEBI" id="CHEBI:36208"/>
    </ligand>
</feature>
<dbReference type="InterPro" id="IPR036291">
    <property type="entry name" value="NAD(P)-bd_dom_sf"/>
</dbReference>
<dbReference type="STRING" id="868595.Desca_2188"/>
<feature type="active site" description="Proton acceptor" evidence="8">
    <location>
        <position position="74"/>
    </location>
</feature>
<dbReference type="EC" id="1.1.1.25" evidence="2 8"/>
<evidence type="ECO:0000259" key="9">
    <source>
        <dbReference type="Pfam" id="PF01488"/>
    </source>
</evidence>
<name>F6BA58_DESCC</name>
<dbReference type="KEGG" id="dca:Desca_2188"/>
<gene>
    <name evidence="8" type="primary">aroE</name>
    <name evidence="12" type="ordered locus">Desca_2188</name>
</gene>
<dbReference type="Pfam" id="PF01488">
    <property type="entry name" value="Shikimate_DH"/>
    <property type="match status" value="1"/>
</dbReference>
<keyword evidence="13" id="KW-1185">Reference proteome</keyword>
<sequence>MGFPAINGNTKVCGLFGWPVEHSFSPAMHNAAYQRLSLNYTYVPFNVHPASLPQAVQAVRALGLAGVNVTVPHKQAVLPLLDQIDAAAQMIGAVNTIVNVDGKLVGYNTDGSGFVKSLIEGARFAPKNKTALILGAGGAARAVAVQLALSGLAGLYITNRTPARAAELAEHVSRTTGVQAVALPWGHDLPADIVMEVDLVVQTTSMGMSPHIDQCPDFPLTALHAGQLVCDLIYNPDQTAFLRGAAARGAATLNGLGMLLYQGVLAFELWTGQTAPVDVMREALLKQVAERRE</sequence>
<feature type="domain" description="Quinate/shikimate 5-dehydrogenase/glutamyl-tRNA reductase" evidence="9">
    <location>
        <begin position="127"/>
        <end position="205"/>
    </location>
</feature>
<comment type="pathway">
    <text evidence="1 8">Metabolic intermediate biosynthesis; chorismate biosynthesis; chorismate from D-erythrose 4-phosphate and phosphoenolpyruvate: step 4/7.</text>
</comment>
<feature type="binding site" evidence="8">
    <location>
        <position position="255"/>
    </location>
    <ligand>
        <name>NADP(+)</name>
        <dbReference type="ChEBI" id="CHEBI:58349"/>
    </ligand>
</feature>
<dbReference type="Proteomes" id="UP000009226">
    <property type="component" value="Chromosome"/>
</dbReference>
<feature type="binding site" evidence="8">
    <location>
        <position position="95"/>
    </location>
    <ligand>
        <name>shikimate</name>
        <dbReference type="ChEBI" id="CHEBI:36208"/>
    </ligand>
</feature>
<feature type="binding site" evidence="8">
    <location>
        <begin position="135"/>
        <end position="139"/>
    </location>
    <ligand>
        <name>NADP(+)</name>
        <dbReference type="ChEBI" id="CHEBI:58349"/>
    </ligand>
</feature>
<evidence type="ECO:0000313" key="13">
    <source>
        <dbReference type="Proteomes" id="UP000009226"/>
    </source>
</evidence>
<reference evidence="12 13" key="1">
    <citation type="submission" date="2011-05" db="EMBL/GenBank/DDBJ databases">
        <title>Complete sequence of Desulfotomaculum carboxydivorans CO-1-SRB.</title>
        <authorList>
            <consortium name="US DOE Joint Genome Institute"/>
            <person name="Lucas S."/>
            <person name="Han J."/>
            <person name="Lapidus A."/>
            <person name="Cheng J.-F."/>
            <person name="Goodwin L."/>
            <person name="Pitluck S."/>
            <person name="Peters L."/>
            <person name="Mikhailova N."/>
            <person name="Lu M."/>
            <person name="Han C."/>
            <person name="Tapia R."/>
            <person name="Land M."/>
            <person name="Hauser L."/>
            <person name="Kyrpides N."/>
            <person name="Ivanova N."/>
            <person name="Pagani I."/>
            <person name="Stams A."/>
            <person name="Plugge C."/>
            <person name="Muyzer G."/>
            <person name="Kuever J."/>
            <person name="Parshina S."/>
            <person name="Ivanova A."/>
            <person name="Nazina T."/>
            <person name="Woyke T."/>
        </authorList>
    </citation>
    <scope>NUCLEOTIDE SEQUENCE [LARGE SCALE GENOMIC DNA]</scope>
    <source>
        <strain evidence="13">DSM 14880 / VKM B-2319 / CO-1-SRB</strain>
    </source>
</reference>
<dbReference type="SUPFAM" id="SSF51735">
    <property type="entry name" value="NAD(P)-binding Rossmann-fold domains"/>
    <property type="match status" value="1"/>
</dbReference>
<dbReference type="UniPathway" id="UPA00053">
    <property type="reaction ID" value="UER00087"/>
</dbReference>
<keyword evidence="5 8" id="KW-0560">Oxidoreductase</keyword>
<comment type="function">
    <text evidence="8">Involved in the biosynthesis of the chorismate, which leads to the biosynthesis of aromatic amino acids. Catalyzes the reversible NADPH linked reduction of 3-dehydroshikimate (DHSA) to yield shikimate (SA).</text>
</comment>
<dbReference type="HAMAP" id="MF_00222">
    <property type="entry name" value="Shikimate_DH_AroE"/>
    <property type="match status" value="1"/>
</dbReference>
<dbReference type="Gene3D" id="3.40.50.720">
    <property type="entry name" value="NAD(P)-binding Rossmann-like Domain"/>
    <property type="match status" value="1"/>
</dbReference>
<dbReference type="Pfam" id="PF18317">
    <property type="entry name" value="SDH_C"/>
    <property type="match status" value="1"/>
</dbReference>
<keyword evidence="3 8" id="KW-0028">Amino-acid biosynthesis</keyword>
<dbReference type="NCBIfam" id="TIGR00507">
    <property type="entry name" value="aroE"/>
    <property type="match status" value="1"/>
</dbReference>
<dbReference type="RefSeq" id="WP_003542110.1">
    <property type="nucleotide sequence ID" value="NC_015565.1"/>
</dbReference>
<dbReference type="InterPro" id="IPR046346">
    <property type="entry name" value="Aminoacid_DH-like_N_sf"/>
</dbReference>
<dbReference type="InterPro" id="IPR041121">
    <property type="entry name" value="SDH_C"/>
</dbReference>
<feature type="binding site" evidence="8">
    <location>
        <position position="262"/>
    </location>
    <ligand>
        <name>shikimate</name>
        <dbReference type="ChEBI" id="CHEBI:36208"/>
    </ligand>
</feature>
<feature type="binding site" evidence="8">
    <location>
        <begin position="23"/>
        <end position="25"/>
    </location>
    <ligand>
        <name>shikimate</name>
        <dbReference type="ChEBI" id="CHEBI:36208"/>
    </ligand>
</feature>
<evidence type="ECO:0000313" key="12">
    <source>
        <dbReference type="EMBL" id="AEF95027.1"/>
    </source>
</evidence>
<dbReference type="PANTHER" id="PTHR21089">
    <property type="entry name" value="SHIKIMATE DEHYDROGENASE"/>
    <property type="match status" value="1"/>
</dbReference>
<dbReference type="EMBL" id="CP002736">
    <property type="protein sequence ID" value="AEF95027.1"/>
    <property type="molecule type" value="Genomic_DNA"/>
</dbReference>
<dbReference type="AlphaFoldDB" id="F6BA58"/>
<protein>
    <recommendedName>
        <fullName evidence="2 8">Shikimate dehydrogenase (NADP(+))</fullName>
        <shortName evidence="8">SDH</shortName>
        <ecNumber evidence="2 8">1.1.1.25</ecNumber>
    </recommendedName>
</protein>
<organism evidence="12 13">
    <name type="scientific">Desulfotomaculum nigrificans (strain DSM 14880 / VKM B-2319 / CO-1-SRB)</name>
    <name type="common">Desulfotomaculum carboxydivorans</name>
    <dbReference type="NCBI Taxonomy" id="868595"/>
    <lineage>
        <taxon>Bacteria</taxon>
        <taxon>Bacillati</taxon>
        <taxon>Bacillota</taxon>
        <taxon>Clostridia</taxon>
        <taxon>Eubacteriales</taxon>
        <taxon>Desulfotomaculaceae</taxon>
        <taxon>Desulfotomaculum</taxon>
    </lineage>
</organism>
<dbReference type="InterPro" id="IPR013708">
    <property type="entry name" value="Shikimate_DH-bd_N"/>
</dbReference>
<evidence type="ECO:0000256" key="5">
    <source>
        <dbReference type="ARBA" id="ARBA00023002"/>
    </source>
</evidence>
<feature type="binding site" evidence="8">
    <location>
        <position position="110"/>
    </location>
    <ligand>
        <name>shikimate</name>
        <dbReference type="ChEBI" id="CHEBI:36208"/>
    </ligand>
</feature>
<dbReference type="Gene3D" id="3.40.50.10860">
    <property type="entry name" value="Leucine Dehydrogenase, chain A, domain 1"/>
    <property type="match status" value="1"/>
</dbReference>
<evidence type="ECO:0000256" key="7">
    <source>
        <dbReference type="ARBA" id="ARBA00049442"/>
    </source>
</evidence>
<dbReference type="NCBIfam" id="NF001319">
    <property type="entry name" value="PRK00258.3-3"/>
    <property type="match status" value="1"/>
</dbReference>
<evidence type="ECO:0000259" key="10">
    <source>
        <dbReference type="Pfam" id="PF08501"/>
    </source>
</evidence>
<comment type="catalytic activity">
    <reaction evidence="7 8">
        <text>shikimate + NADP(+) = 3-dehydroshikimate + NADPH + H(+)</text>
        <dbReference type="Rhea" id="RHEA:17737"/>
        <dbReference type="ChEBI" id="CHEBI:15378"/>
        <dbReference type="ChEBI" id="CHEBI:16630"/>
        <dbReference type="ChEBI" id="CHEBI:36208"/>
        <dbReference type="ChEBI" id="CHEBI:57783"/>
        <dbReference type="ChEBI" id="CHEBI:58349"/>
        <dbReference type="EC" id="1.1.1.25"/>
    </reaction>
</comment>
<comment type="caution">
    <text evidence="8">Lacks conserved residue(s) required for the propagation of feature annotation.</text>
</comment>
<evidence type="ECO:0000256" key="3">
    <source>
        <dbReference type="ARBA" id="ARBA00022605"/>
    </source>
</evidence>
<dbReference type="InterPro" id="IPR006151">
    <property type="entry name" value="Shikm_DH/Glu-tRNA_Rdtase"/>
</dbReference>
<feature type="binding site" evidence="8">
    <location>
        <position position="70"/>
    </location>
    <ligand>
        <name>shikimate</name>
        <dbReference type="ChEBI" id="CHEBI:36208"/>
    </ligand>
</feature>
<dbReference type="HOGENOM" id="CLU_044063_0_1_9"/>
<evidence type="ECO:0000259" key="11">
    <source>
        <dbReference type="Pfam" id="PF18317"/>
    </source>
</evidence>
<dbReference type="GO" id="GO:0009073">
    <property type="term" value="P:aromatic amino acid family biosynthetic process"/>
    <property type="evidence" value="ECO:0007669"/>
    <property type="project" value="UniProtKB-KW"/>
</dbReference>
<comment type="similarity">
    <text evidence="8">Belongs to the shikimate dehydrogenase family.</text>
</comment>
<dbReference type="SUPFAM" id="SSF53223">
    <property type="entry name" value="Aminoacid dehydrogenase-like, N-terminal domain"/>
    <property type="match status" value="1"/>
</dbReference>
<feature type="domain" description="SDH C-terminal" evidence="11">
    <location>
        <begin position="255"/>
        <end position="285"/>
    </location>
</feature>
<accession>F6BA58</accession>
<proteinExistence type="inferred from homology"/>
<comment type="subunit">
    <text evidence="8">Homodimer.</text>
</comment>
<evidence type="ECO:0000256" key="4">
    <source>
        <dbReference type="ARBA" id="ARBA00022857"/>
    </source>
</evidence>
<dbReference type="GO" id="GO:0019632">
    <property type="term" value="P:shikimate metabolic process"/>
    <property type="evidence" value="ECO:0007669"/>
    <property type="project" value="InterPro"/>
</dbReference>
<evidence type="ECO:0000256" key="1">
    <source>
        <dbReference type="ARBA" id="ARBA00004871"/>
    </source>
</evidence>
<dbReference type="PANTHER" id="PTHR21089:SF1">
    <property type="entry name" value="BIFUNCTIONAL 3-DEHYDROQUINATE DEHYDRATASE_SHIKIMATE DEHYDROGENASE, CHLOROPLASTIC"/>
    <property type="match status" value="1"/>
</dbReference>